<dbReference type="Pfam" id="PF06391">
    <property type="entry name" value="MAT1"/>
    <property type="match status" value="1"/>
</dbReference>
<evidence type="ECO:0000259" key="1">
    <source>
        <dbReference type="Pfam" id="PF06391"/>
    </source>
</evidence>
<dbReference type="EMBL" id="JALJOR010000010">
    <property type="protein sequence ID" value="KAK9810481.1"/>
    <property type="molecule type" value="Genomic_DNA"/>
</dbReference>
<evidence type="ECO:0000313" key="2">
    <source>
        <dbReference type="EMBL" id="KAK9810481.1"/>
    </source>
</evidence>
<organism evidence="2 3">
    <name type="scientific">[Myrmecia] bisecta</name>
    <dbReference type="NCBI Taxonomy" id="41462"/>
    <lineage>
        <taxon>Eukaryota</taxon>
        <taxon>Viridiplantae</taxon>
        <taxon>Chlorophyta</taxon>
        <taxon>core chlorophytes</taxon>
        <taxon>Trebouxiophyceae</taxon>
        <taxon>Trebouxiales</taxon>
        <taxon>Trebouxiaceae</taxon>
        <taxon>Myrmecia</taxon>
    </lineage>
</organism>
<proteinExistence type="predicted"/>
<comment type="caution">
    <text evidence="2">The sequence shown here is derived from an EMBL/GenBank/DDBJ whole genome shotgun (WGS) entry which is preliminary data.</text>
</comment>
<dbReference type="PANTHER" id="PTHR12683">
    <property type="entry name" value="CDK-ACTIVATING KINASE ASSEMBLY FACTOR MAT1"/>
    <property type="match status" value="1"/>
</dbReference>
<evidence type="ECO:0000313" key="3">
    <source>
        <dbReference type="Proteomes" id="UP001489004"/>
    </source>
</evidence>
<name>A0AAW1PPT7_9CHLO</name>
<dbReference type="GO" id="GO:0006281">
    <property type="term" value="P:DNA repair"/>
    <property type="evidence" value="ECO:0007669"/>
    <property type="project" value="TreeGrafter"/>
</dbReference>
<gene>
    <name evidence="2" type="ORF">WJX72_011384</name>
</gene>
<sequence>MNANKELQVRNRVEAIFNKAESDFASKREYDDYLEEREDIIFNLCEGEQVAEMEARISAYQRANYENIIANEARKAEASRVRADTLAAGLVRASQANGAGEPAASEMAAPVADGNGAPAKYTASYPGAPAMSAMPGAQPAPLAELPPLPQNLLPGSDQLRMALASGWTPDIPKRRAKEDAFTSVFVC</sequence>
<protein>
    <recommendedName>
        <fullName evidence="1">MAT1 centre domain-containing protein</fullName>
    </recommendedName>
</protein>
<keyword evidence="3" id="KW-1185">Reference proteome</keyword>
<dbReference type="PANTHER" id="PTHR12683:SF13">
    <property type="entry name" value="CDK-ACTIVATING KINASE ASSEMBLY FACTOR MAT1"/>
    <property type="match status" value="1"/>
</dbReference>
<reference evidence="2 3" key="1">
    <citation type="journal article" date="2024" name="Nat. Commun.">
        <title>Phylogenomics reveals the evolutionary origins of lichenization in chlorophyte algae.</title>
        <authorList>
            <person name="Puginier C."/>
            <person name="Libourel C."/>
            <person name="Otte J."/>
            <person name="Skaloud P."/>
            <person name="Haon M."/>
            <person name="Grisel S."/>
            <person name="Petersen M."/>
            <person name="Berrin J.G."/>
            <person name="Delaux P.M."/>
            <person name="Dal Grande F."/>
            <person name="Keller J."/>
        </authorList>
    </citation>
    <scope>NUCLEOTIDE SEQUENCE [LARGE SCALE GENOMIC DNA]</scope>
    <source>
        <strain evidence="2 3">SAG 2043</strain>
    </source>
</reference>
<dbReference type="Proteomes" id="UP001489004">
    <property type="component" value="Unassembled WGS sequence"/>
</dbReference>
<dbReference type="GO" id="GO:0005675">
    <property type="term" value="C:transcription factor TFIIH holo complex"/>
    <property type="evidence" value="ECO:0007669"/>
    <property type="project" value="TreeGrafter"/>
</dbReference>
<feature type="domain" description="MAT1 centre" evidence="1">
    <location>
        <begin position="4"/>
        <end position="79"/>
    </location>
</feature>
<dbReference type="GO" id="GO:0006357">
    <property type="term" value="P:regulation of transcription by RNA polymerase II"/>
    <property type="evidence" value="ECO:0007669"/>
    <property type="project" value="TreeGrafter"/>
</dbReference>
<accession>A0AAW1PPT7</accession>
<dbReference type="InterPro" id="IPR015877">
    <property type="entry name" value="MAT1_centre"/>
</dbReference>
<dbReference type="AlphaFoldDB" id="A0AAW1PPT7"/>